<proteinExistence type="inferred from homology"/>
<protein>
    <recommendedName>
        <fullName evidence="2">site-specific DNA-methyltransferase (adenine-specific)</fullName>
        <ecNumber evidence="2">2.1.1.72</ecNumber>
    </recommendedName>
</protein>
<dbReference type="GO" id="GO:0008168">
    <property type="term" value="F:methyltransferase activity"/>
    <property type="evidence" value="ECO:0007669"/>
    <property type="project" value="UniProtKB-KW"/>
</dbReference>
<organism evidence="9 10">
    <name type="scientific">Morococcus cerebrosus</name>
    <dbReference type="NCBI Taxonomy" id="1056807"/>
    <lineage>
        <taxon>Bacteria</taxon>
        <taxon>Pseudomonadati</taxon>
        <taxon>Pseudomonadota</taxon>
        <taxon>Betaproteobacteria</taxon>
        <taxon>Neisseriales</taxon>
        <taxon>Neisseriaceae</taxon>
        <taxon>Morococcus</taxon>
    </lineage>
</organism>
<evidence type="ECO:0000256" key="6">
    <source>
        <dbReference type="ARBA" id="ARBA00022747"/>
    </source>
</evidence>
<evidence type="ECO:0000313" key="9">
    <source>
        <dbReference type="EMBL" id="UNV87812.1"/>
    </source>
</evidence>
<sequence>MRIRPFAEDHQELSKSGVYCEIYDPTCGTGGMLSESEKALKGFNQKIHLGLYGQEYNNESYAICCADLLIKDEPAENIIFGDTLGVKNAKDKGNGFTPHDGHPSKRFDYMFANPPFGVEWKIQEDYVKEEYADKGFNGRFGAGLPRINDGSLLFLQHMISKMKQPEKDGQGSRIAVVFNGSPLFTGDAGSGESNIRRYVIENDLLEAVIALPDQMFYNTGIYTYIWILSNKKSAKRQGKVQLINATQYYQKMQKSLGNKRNELSEKHIADITKLYADFAETKDSKIFNNQDFAYLKITVERPLRLNFQAGAERIEKLWEQAAFANLAKSKKIKDEAQIKADEERGEAQQQAIIDALSGLDDTLYTNRNAFLKVLNPALKALDFTIGAPLKKAILDALSERDPTADICTDSKGNKEADSQLRDTELVPMPSEILFPLSLGYDNETNLDELLTALRPTIEAYMQAEVLPHVPDAWVDEGKTKLGFEIPINRHFYEYQPPRDLAVIKAEINALEQEIIQMLGNLQ</sequence>
<name>A0ABY3YHY7_9NEIS</name>
<keyword evidence="5" id="KW-0949">S-adenosyl-L-methionine</keyword>
<reference evidence="9 10" key="1">
    <citation type="submission" date="2022-03" db="EMBL/GenBank/DDBJ databases">
        <title>Genome sequencing of Morococcus cerebrosus.</title>
        <authorList>
            <person name="Baek M.-G."/>
            <person name="Yi H."/>
        </authorList>
    </citation>
    <scope>NUCLEOTIDE SEQUENCE [LARGE SCALE GENOMIC DNA]</scope>
    <source>
        <strain evidence="9 10">CIP 81.93</strain>
    </source>
</reference>
<keyword evidence="10" id="KW-1185">Reference proteome</keyword>
<dbReference type="Proteomes" id="UP000829504">
    <property type="component" value="Chromosome"/>
</dbReference>
<keyword evidence="4" id="KW-0808">Transferase</keyword>
<dbReference type="GO" id="GO:0032259">
    <property type="term" value="P:methylation"/>
    <property type="evidence" value="ECO:0007669"/>
    <property type="project" value="UniProtKB-KW"/>
</dbReference>
<feature type="domain" description="DNA methylase adenine-specific" evidence="8">
    <location>
        <begin position="21"/>
        <end position="282"/>
    </location>
</feature>
<dbReference type="PRINTS" id="PR00507">
    <property type="entry name" value="N12N6MTFRASE"/>
</dbReference>
<dbReference type="Pfam" id="PF02384">
    <property type="entry name" value="N6_Mtase"/>
    <property type="match status" value="1"/>
</dbReference>
<evidence type="ECO:0000256" key="3">
    <source>
        <dbReference type="ARBA" id="ARBA00022603"/>
    </source>
</evidence>
<dbReference type="SUPFAM" id="SSF53335">
    <property type="entry name" value="S-adenosyl-L-methionine-dependent methyltransferases"/>
    <property type="match status" value="1"/>
</dbReference>
<dbReference type="EC" id="2.1.1.72" evidence="2"/>
<keyword evidence="3 9" id="KW-0489">Methyltransferase</keyword>
<evidence type="ECO:0000256" key="7">
    <source>
        <dbReference type="ARBA" id="ARBA00047942"/>
    </source>
</evidence>
<dbReference type="InterPro" id="IPR051537">
    <property type="entry name" value="DNA_Adenine_Mtase"/>
</dbReference>
<dbReference type="RefSeq" id="WP_242883755.1">
    <property type="nucleotide sequence ID" value="NZ_CP094242.1"/>
</dbReference>
<dbReference type="Gene3D" id="3.40.50.150">
    <property type="entry name" value="Vaccinia Virus protein VP39"/>
    <property type="match status" value="1"/>
</dbReference>
<dbReference type="EMBL" id="CP094242">
    <property type="protein sequence ID" value="UNV87812.1"/>
    <property type="molecule type" value="Genomic_DNA"/>
</dbReference>
<comment type="catalytic activity">
    <reaction evidence="7">
        <text>a 2'-deoxyadenosine in DNA + S-adenosyl-L-methionine = an N(6)-methyl-2'-deoxyadenosine in DNA + S-adenosyl-L-homocysteine + H(+)</text>
        <dbReference type="Rhea" id="RHEA:15197"/>
        <dbReference type="Rhea" id="RHEA-COMP:12418"/>
        <dbReference type="Rhea" id="RHEA-COMP:12419"/>
        <dbReference type="ChEBI" id="CHEBI:15378"/>
        <dbReference type="ChEBI" id="CHEBI:57856"/>
        <dbReference type="ChEBI" id="CHEBI:59789"/>
        <dbReference type="ChEBI" id="CHEBI:90615"/>
        <dbReference type="ChEBI" id="CHEBI:90616"/>
        <dbReference type="EC" id="2.1.1.72"/>
    </reaction>
</comment>
<dbReference type="PROSITE" id="PS00092">
    <property type="entry name" value="N6_MTASE"/>
    <property type="match status" value="1"/>
</dbReference>
<keyword evidence="6" id="KW-0680">Restriction system</keyword>
<dbReference type="PANTHER" id="PTHR42933">
    <property type="entry name" value="SLR6095 PROTEIN"/>
    <property type="match status" value="1"/>
</dbReference>
<evidence type="ECO:0000259" key="8">
    <source>
        <dbReference type="Pfam" id="PF02384"/>
    </source>
</evidence>
<accession>A0ABY3YHY7</accession>
<evidence type="ECO:0000313" key="10">
    <source>
        <dbReference type="Proteomes" id="UP000829504"/>
    </source>
</evidence>
<dbReference type="InterPro" id="IPR002052">
    <property type="entry name" value="DNA_methylase_N6_adenine_CS"/>
</dbReference>
<evidence type="ECO:0000256" key="4">
    <source>
        <dbReference type="ARBA" id="ARBA00022679"/>
    </source>
</evidence>
<dbReference type="InterPro" id="IPR003356">
    <property type="entry name" value="DNA_methylase_A-5"/>
</dbReference>
<gene>
    <name evidence="9" type="ORF">MON37_02385</name>
</gene>
<comment type="similarity">
    <text evidence="1">Belongs to the N(4)/N(6)-methyltransferase family.</text>
</comment>
<dbReference type="PANTHER" id="PTHR42933:SF3">
    <property type="entry name" value="TYPE I RESTRICTION ENZYME MJAVIII METHYLASE SUBUNIT"/>
    <property type="match status" value="1"/>
</dbReference>
<evidence type="ECO:0000256" key="5">
    <source>
        <dbReference type="ARBA" id="ARBA00022691"/>
    </source>
</evidence>
<evidence type="ECO:0000256" key="2">
    <source>
        <dbReference type="ARBA" id="ARBA00011900"/>
    </source>
</evidence>
<dbReference type="InterPro" id="IPR029063">
    <property type="entry name" value="SAM-dependent_MTases_sf"/>
</dbReference>
<evidence type="ECO:0000256" key="1">
    <source>
        <dbReference type="ARBA" id="ARBA00006594"/>
    </source>
</evidence>